<keyword evidence="11" id="KW-1185">Reference proteome</keyword>
<dbReference type="InterPro" id="IPR032632">
    <property type="entry name" value="Peptidase_M16_M"/>
</dbReference>
<dbReference type="PANTHER" id="PTHR43690">
    <property type="entry name" value="NARDILYSIN"/>
    <property type="match status" value="1"/>
</dbReference>
<keyword evidence="5" id="KW-0862">Zinc</keyword>
<feature type="non-terminal residue" evidence="10">
    <location>
        <position position="1"/>
    </location>
</feature>
<evidence type="ECO:0000259" key="9">
    <source>
        <dbReference type="Pfam" id="PF16187"/>
    </source>
</evidence>
<dbReference type="Gene3D" id="3.30.830.10">
    <property type="entry name" value="Metalloenzyme, LuxS/M16 peptidase-like"/>
    <property type="match status" value="4"/>
</dbReference>
<keyword evidence="4" id="KW-0378">Hydrolase</keyword>
<feature type="domain" description="Peptidase M16 C-terminal" evidence="8">
    <location>
        <begin position="119"/>
        <end position="300"/>
    </location>
</feature>
<feature type="domain" description="Peptidase M16 middle/third" evidence="9">
    <location>
        <begin position="313"/>
        <end position="527"/>
    </location>
</feature>
<protein>
    <submittedName>
        <fullName evidence="10">NRDC protein</fullName>
    </submittedName>
</protein>
<evidence type="ECO:0000256" key="2">
    <source>
        <dbReference type="ARBA" id="ARBA00022670"/>
    </source>
</evidence>
<dbReference type="Pfam" id="PF00675">
    <property type="entry name" value="Peptidase_M16"/>
    <property type="match status" value="1"/>
</dbReference>
<dbReference type="GO" id="GO:0046872">
    <property type="term" value="F:metal ion binding"/>
    <property type="evidence" value="ECO:0007669"/>
    <property type="project" value="UniProtKB-KW"/>
</dbReference>
<accession>A0A836G4W7</accession>
<dbReference type="EMBL" id="JAANIC010005572">
    <property type="protein sequence ID" value="KAG5331267.1"/>
    <property type="molecule type" value="Genomic_DNA"/>
</dbReference>
<dbReference type="InterPro" id="IPR050626">
    <property type="entry name" value="Peptidase_M16"/>
</dbReference>
<evidence type="ECO:0000259" key="7">
    <source>
        <dbReference type="Pfam" id="PF00675"/>
    </source>
</evidence>
<evidence type="ECO:0000256" key="4">
    <source>
        <dbReference type="ARBA" id="ARBA00022801"/>
    </source>
</evidence>
<evidence type="ECO:0000313" key="11">
    <source>
        <dbReference type="Proteomes" id="UP000669903"/>
    </source>
</evidence>
<dbReference type="GO" id="GO:0008237">
    <property type="term" value="F:metallopeptidase activity"/>
    <property type="evidence" value="ECO:0007669"/>
    <property type="project" value="UniProtKB-KW"/>
</dbReference>
<evidence type="ECO:0000256" key="6">
    <source>
        <dbReference type="ARBA" id="ARBA00023049"/>
    </source>
</evidence>
<evidence type="ECO:0000256" key="3">
    <source>
        <dbReference type="ARBA" id="ARBA00022723"/>
    </source>
</evidence>
<reference evidence="10" key="1">
    <citation type="submission" date="2020-03" db="EMBL/GenBank/DDBJ databases">
        <title>Relaxed selection underlies rapid genomic changes in the transitions from sociality to social parasitism in ants.</title>
        <authorList>
            <person name="Bi X."/>
        </authorList>
    </citation>
    <scope>NUCLEOTIDE SEQUENCE</scope>
    <source>
        <strain evidence="10">BGI-DK2014a</strain>
        <tissue evidence="10">Whole body</tissue>
    </source>
</reference>
<dbReference type="InterPro" id="IPR007863">
    <property type="entry name" value="Peptidase_M16_C"/>
</dbReference>
<evidence type="ECO:0000256" key="1">
    <source>
        <dbReference type="ARBA" id="ARBA00007261"/>
    </source>
</evidence>
<evidence type="ECO:0000256" key="5">
    <source>
        <dbReference type="ARBA" id="ARBA00022833"/>
    </source>
</evidence>
<gene>
    <name evidence="10" type="primary">Nrdc_7</name>
    <name evidence="10" type="ORF">G6Z76_0010916</name>
</gene>
<dbReference type="PANTHER" id="PTHR43690:SF18">
    <property type="entry name" value="INSULIN-DEGRADING ENZYME-RELATED"/>
    <property type="match status" value="1"/>
</dbReference>
<dbReference type="Pfam" id="PF05193">
    <property type="entry name" value="Peptidase_M16_C"/>
    <property type="match status" value="1"/>
</dbReference>
<evidence type="ECO:0000259" key="8">
    <source>
        <dbReference type="Pfam" id="PF05193"/>
    </source>
</evidence>
<keyword evidence="6" id="KW-0482">Metalloprotease</keyword>
<sequence length="893" mass="105927">MVFMESNKYPNFSEFVSLYGGTTDSGTECEYTRFYFDISVKQLEQAIEIFVQFFIDPSLMKKDVITREREVIVHEFQSSFLFCDKNRKELILADNARIRPPPIRKELTSYNNIDDDELYEQLHKFRESQYSAHKMMLTIQARLPLDTLEKYVTDSFAGILSNWLSFDTFTELEKNQFFDTVVSKNMYKIRSIKDISQLHVIWVLPSILNRYRSKPYKYISSIIENKGSGSLNRYLRRKMWALDLFCGICDNDNGFGYNSMYVLFEIIIELSLEGQQHLSDVLDAIFSFIKLVKQVGPQDWMYNVFYKIGQNNFRFFHKHDDVFDLCKSMHFYPSRDYLTGKHNYFEYNPEAIQECLNFLTPETVNIMNFGDDLDLDTDAPCFKTYYSITALPKERIEYWKSIEPLPDFNLTLFNSFLIDNISLIPVSAETSKYPVKVYHDQFVGIWYRPKFYWPMCHINLHILCSLKIETPKDAALLDMYCNVLKYLLTEELNPAIRVGFDYDIDVSEEAIGITIQMSGFGQKIPVCIYALNCWRSYKCNFDINILFILQIFLMAIAKYIVYLPSMSKDLFEVIKTQQLRTYYNKFMKTEEFIKNVKLCILKRPCYTYVHKYEFLYKYINFEDFQGFVKSFNNFLSIECLVQGNITKDYTIDVIISFIKRINYLNLRNTTQKFRVAIIPKHKSNYYKLKNINRTCVDSVVTHYYQIGVATIESSALIDLILMIIKEPLINEFRTIGISNVSCDRTDINKILGFSITLYIQENKYTFEYVDYLIQKFLRSFRVKLPQFLEGKLDHVKERLRILKQSDDAKILKNEVNRNWSEITKQQYIFHRYESEALAIENIDMYKLMTFFKKYIDQSQVKKLLIYVEGIPKEIALSKQITFLFELWSKYSFL</sequence>
<dbReference type="InterPro" id="IPR011765">
    <property type="entry name" value="Pept_M16_N"/>
</dbReference>
<dbReference type="InterPro" id="IPR011249">
    <property type="entry name" value="Metalloenz_LuxS/M16"/>
</dbReference>
<dbReference type="SUPFAM" id="SSF63411">
    <property type="entry name" value="LuxS/MPP-like metallohydrolase"/>
    <property type="match status" value="4"/>
</dbReference>
<dbReference type="Pfam" id="PF16187">
    <property type="entry name" value="Peptidase_M16_M"/>
    <property type="match status" value="1"/>
</dbReference>
<dbReference type="Proteomes" id="UP000669903">
    <property type="component" value="Unassembled WGS sequence"/>
</dbReference>
<feature type="domain" description="Peptidase M16 N-terminal" evidence="7">
    <location>
        <begin position="1"/>
        <end position="78"/>
    </location>
</feature>
<dbReference type="GO" id="GO:0006508">
    <property type="term" value="P:proteolysis"/>
    <property type="evidence" value="ECO:0007669"/>
    <property type="project" value="UniProtKB-KW"/>
</dbReference>
<comment type="similarity">
    <text evidence="1">Belongs to the peptidase M16 family.</text>
</comment>
<name>A0A836G4W7_9HYME</name>
<keyword evidence="2" id="KW-0645">Protease</keyword>
<dbReference type="AlphaFoldDB" id="A0A836G4W7"/>
<dbReference type="FunFam" id="3.30.830.10:FF:000005">
    <property type="entry name" value="nardilysin isoform X1"/>
    <property type="match status" value="1"/>
</dbReference>
<organism evidence="10 11">
    <name type="scientific">Acromyrmex charruanus</name>
    <dbReference type="NCBI Taxonomy" id="2715315"/>
    <lineage>
        <taxon>Eukaryota</taxon>
        <taxon>Metazoa</taxon>
        <taxon>Ecdysozoa</taxon>
        <taxon>Arthropoda</taxon>
        <taxon>Hexapoda</taxon>
        <taxon>Insecta</taxon>
        <taxon>Pterygota</taxon>
        <taxon>Neoptera</taxon>
        <taxon>Endopterygota</taxon>
        <taxon>Hymenoptera</taxon>
        <taxon>Apocrita</taxon>
        <taxon>Aculeata</taxon>
        <taxon>Formicoidea</taxon>
        <taxon>Formicidae</taxon>
        <taxon>Myrmicinae</taxon>
        <taxon>Acromyrmex</taxon>
    </lineage>
</organism>
<keyword evidence="3" id="KW-0479">Metal-binding</keyword>
<evidence type="ECO:0000313" key="10">
    <source>
        <dbReference type="EMBL" id="KAG5331267.1"/>
    </source>
</evidence>
<proteinExistence type="inferred from homology"/>
<feature type="non-terminal residue" evidence="10">
    <location>
        <position position="893"/>
    </location>
</feature>
<comment type="caution">
    <text evidence="10">The sequence shown here is derived from an EMBL/GenBank/DDBJ whole genome shotgun (WGS) entry which is preliminary data.</text>
</comment>